<organism evidence="2 3">
    <name type="scientific">Aphanomyces stellatus</name>
    <dbReference type="NCBI Taxonomy" id="120398"/>
    <lineage>
        <taxon>Eukaryota</taxon>
        <taxon>Sar</taxon>
        <taxon>Stramenopiles</taxon>
        <taxon>Oomycota</taxon>
        <taxon>Saprolegniomycetes</taxon>
        <taxon>Saprolegniales</taxon>
        <taxon>Verrucalvaceae</taxon>
        <taxon>Aphanomyces</taxon>
    </lineage>
</organism>
<sequence>MTADGSYLTRFILFVRKNATGASGFQSKLVSSSKSVRGMKTQHSVQDDAVNQASLDDPTTTVESRDNMLELESAGVESEAVTLVASTLTAIMVAADEAAEAHRRAKGLKRDDDAHDELSISPVHATHVNSASSWIDKGGQELLVLARKLSVRRNRLLSKMSPGVHNPTGTLKLAELLSKRTAIVPQKPASIPTSTKRRRLKNR</sequence>
<dbReference type="Proteomes" id="UP000332933">
    <property type="component" value="Unassembled WGS sequence"/>
</dbReference>
<proteinExistence type="predicted"/>
<reference evidence="1" key="2">
    <citation type="submission" date="2019-06" db="EMBL/GenBank/DDBJ databases">
        <title>Genomics analysis of Aphanomyces spp. identifies a new class of oomycete effector associated with host adaptation.</title>
        <authorList>
            <person name="Gaulin E."/>
        </authorList>
    </citation>
    <scope>NUCLEOTIDE SEQUENCE</scope>
    <source>
        <strain evidence="1">CBS 578.67</strain>
    </source>
</reference>
<name>A0A485K4N4_9STRA</name>
<accession>A0A485K4N4</accession>
<gene>
    <name evidence="2" type="primary">Aste57867_1239</name>
    <name evidence="1" type="ORF">As57867_001238</name>
    <name evidence="2" type="ORF">ASTE57867_1239</name>
</gene>
<evidence type="ECO:0000313" key="2">
    <source>
        <dbReference type="EMBL" id="VFT78458.1"/>
    </source>
</evidence>
<reference evidence="2 3" key="1">
    <citation type="submission" date="2019-03" db="EMBL/GenBank/DDBJ databases">
        <authorList>
            <person name="Gaulin E."/>
            <person name="Dumas B."/>
        </authorList>
    </citation>
    <scope>NUCLEOTIDE SEQUENCE [LARGE SCALE GENOMIC DNA]</scope>
    <source>
        <strain evidence="2">CBS 568.67</strain>
    </source>
</reference>
<protein>
    <submittedName>
        <fullName evidence="2">Aste57867_1239 protein</fullName>
    </submittedName>
</protein>
<keyword evidence="3" id="KW-1185">Reference proteome</keyword>
<evidence type="ECO:0000313" key="1">
    <source>
        <dbReference type="EMBL" id="KAF0719149.1"/>
    </source>
</evidence>
<dbReference type="EMBL" id="VJMH01000089">
    <property type="protein sequence ID" value="KAF0719149.1"/>
    <property type="molecule type" value="Genomic_DNA"/>
</dbReference>
<dbReference type="EMBL" id="CAADRA010000089">
    <property type="protein sequence ID" value="VFT78458.1"/>
    <property type="molecule type" value="Genomic_DNA"/>
</dbReference>
<evidence type="ECO:0000313" key="3">
    <source>
        <dbReference type="Proteomes" id="UP000332933"/>
    </source>
</evidence>
<dbReference type="AlphaFoldDB" id="A0A485K4N4"/>